<organism evidence="2 3">
    <name type="scientific">Tuber borchii</name>
    <name type="common">White truffle</name>
    <dbReference type="NCBI Taxonomy" id="42251"/>
    <lineage>
        <taxon>Eukaryota</taxon>
        <taxon>Fungi</taxon>
        <taxon>Dikarya</taxon>
        <taxon>Ascomycota</taxon>
        <taxon>Pezizomycotina</taxon>
        <taxon>Pezizomycetes</taxon>
        <taxon>Pezizales</taxon>
        <taxon>Tuberaceae</taxon>
        <taxon>Tuber</taxon>
    </lineage>
</organism>
<keyword evidence="1" id="KW-1133">Transmembrane helix</keyword>
<keyword evidence="3" id="KW-1185">Reference proteome</keyword>
<feature type="transmembrane region" description="Helical" evidence="1">
    <location>
        <begin position="20"/>
        <end position="38"/>
    </location>
</feature>
<reference evidence="2 3" key="1">
    <citation type="submission" date="2017-04" db="EMBL/GenBank/DDBJ databases">
        <title>Draft genome sequence of Tuber borchii Vittad., a whitish edible truffle.</title>
        <authorList>
            <consortium name="DOE Joint Genome Institute"/>
            <person name="Murat C."/>
            <person name="Kuo A."/>
            <person name="Barry K.W."/>
            <person name="Clum A."/>
            <person name="Dockter R.B."/>
            <person name="Fauchery L."/>
            <person name="Iotti M."/>
            <person name="Kohler A."/>
            <person name="Labutti K."/>
            <person name="Lindquist E.A."/>
            <person name="Lipzen A."/>
            <person name="Ohm R.A."/>
            <person name="Wang M."/>
            <person name="Grigoriev I.V."/>
            <person name="Zambonelli A."/>
            <person name="Martin F.M."/>
        </authorList>
    </citation>
    <scope>NUCLEOTIDE SEQUENCE [LARGE SCALE GENOMIC DNA]</scope>
    <source>
        <strain evidence="2 3">Tbo3840</strain>
    </source>
</reference>
<evidence type="ECO:0000313" key="2">
    <source>
        <dbReference type="EMBL" id="PUU79161.1"/>
    </source>
</evidence>
<keyword evidence="1" id="KW-0812">Transmembrane</keyword>
<dbReference type="AlphaFoldDB" id="A0A2T6ZUJ4"/>
<proteinExistence type="predicted"/>
<keyword evidence="1" id="KW-0472">Membrane</keyword>
<evidence type="ECO:0000256" key="1">
    <source>
        <dbReference type="SAM" id="Phobius"/>
    </source>
</evidence>
<name>A0A2T6ZUJ4_TUBBO</name>
<dbReference type="Proteomes" id="UP000244722">
    <property type="component" value="Unassembled WGS sequence"/>
</dbReference>
<protein>
    <submittedName>
        <fullName evidence="2">Uncharacterized protein</fullName>
    </submittedName>
</protein>
<dbReference type="EMBL" id="NESQ01000099">
    <property type="protein sequence ID" value="PUU79161.1"/>
    <property type="molecule type" value="Genomic_DNA"/>
</dbReference>
<evidence type="ECO:0000313" key="3">
    <source>
        <dbReference type="Proteomes" id="UP000244722"/>
    </source>
</evidence>
<sequence length="157" mass="17152">MDPGKEEWLPTVFMETGDCVWAIFGIMANPGLVLLRVIGGLEGLWDIKLWLGISLGGVSSIGTTRDRLRSTMDTVGFFLRPSGRSWASLVTVTLQHVKLLSKLFLKRSPALSQIASISDTEGRQRSALMRADTYLCLLRLCVVGAFPTEALGPVESL</sequence>
<accession>A0A2T6ZUJ4</accession>
<gene>
    <name evidence="2" type="ORF">B9Z19DRAFT_1125643</name>
</gene>
<comment type="caution">
    <text evidence="2">The sequence shown here is derived from an EMBL/GenBank/DDBJ whole genome shotgun (WGS) entry which is preliminary data.</text>
</comment>